<organism evidence="1 2">
    <name type="scientific">Aspergillus melleus</name>
    <dbReference type="NCBI Taxonomy" id="138277"/>
    <lineage>
        <taxon>Eukaryota</taxon>
        <taxon>Fungi</taxon>
        <taxon>Dikarya</taxon>
        <taxon>Ascomycota</taxon>
        <taxon>Pezizomycotina</taxon>
        <taxon>Eurotiomycetes</taxon>
        <taxon>Eurotiomycetidae</taxon>
        <taxon>Eurotiales</taxon>
        <taxon>Aspergillaceae</taxon>
        <taxon>Aspergillus</taxon>
        <taxon>Aspergillus subgen. Circumdati</taxon>
    </lineage>
</organism>
<name>A0ACC3BH27_9EURO</name>
<gene>
    <name evidence="1" type="primary">NAN1</name>
    <name evidence="1" type="ORF">N8T08_003524</name>
</gene>
<evidence type="ECO:0000313" key="1">
    <source>
        <dbReference type="EMBL" id="KAK1149966.1"/>
    </source>
</evidence>
<keyword evidence="2" id="KW-1185">Reference proteome</keyword>
<proteinExistence type="predicted"/>
<protein>
    <submittedName>
        <fullName evidence="1">NET1-associated nuclear protein 1</fullName>
    </submittedName>
</protein>
<dbReference type="Proteomes" id="UP001177260">
    <property type="component" value="Unassembled WGS sequence"/>
</dbReference>
<sequence>MAPQETWTLSNTIAGQFSNIDPVLTSDEQYLFVGLESAVHVYSVTTSRLYRTLQLKSSQHIVGYALSPANQEHLFIFTSTGSVTRWDWLSGEQASCLGSRGKTISIDLSTHETDDHMAFRLTSLREHKDGKKEIVITTLSDHNPRETTVLQTAARISQIKVVRNGQVVVAYGSQNVLLGVACAETKKSEPSYAWREHQDDCTGIEDLSVPFGGQGMTYDINTNSHLSRQALARTNATTLSDVEALELLGRKEATGITLRETYLKFWKWNAGSGIWELATRVDGPHFSRDGPLPVLELASRPRGHEFATIGLDMVVRFWCPTIRYRSGLKAANDTSSLEAWKCRSSVDLSGYFTNHAPGQSTAASISFSQDGSVLAVCAQSVDPSDAGLAVLIDAQSCEVHYSRTGLYTGKPCVTRFTGCHLAIASEQSLSIWNIVDDTVRVVALPGSNYSATASPLLAVSPMTETFAVATPDVQENHSVKKTRQPQFRIRVYDIHSLSLVYQSPLRHCPLALLADPSSVDYIIVDSAANIQRLGSTKKISHSSQSSPDTAIQLHSGLASLFGSQLRGTGITSLPYGSDSLPRSDPSTAQSKSLATVFGDVPPFILPPANKLFHDVVHALSG</sequence>
<dbReference type="EMBL" id="JAOPJF010000002">
    <property type="protein sequence ID" value="KAK1149966.1"/>
    <property type="molecule type" value="Genomic_DNA"/>
</dbReference>
<reference evidence="1 2" key="1">
    <citation type="journal article" date="2023" name="ACS Omega">
        <title>Identification of the Neoaspergillic Acid Biosynthesis Gene Cluster by Establishing an In Vitro CRISPR-Ribonucleoprotein Genetic System in Aspergillus melleus.</title>
        <authorList>
            <person name="Yuan B."/>
            <person name="Grau M.F."/>
            <person name="Murata R.M."/>
            <person name="Torok T."/>
            <person name="Venkateswaran K."/>
            <person name="Stajich J.E."/>
            <person name="Wang C.C.C."/>
        </authorList>
    </citation>
    <scope>NUCLEOTIDE SEQUENCE [LARGE SCALE GENOMIC DNA]</scope>
    <source>
        <strain evidence="1 2">IMV 1140</strain>
    </source>
</reference>
<evidence type="ECO:0000313" key="2">
    <source>
        <dbReference type="Proteomes" id="UP001177260"/>
    </source>
</evidence>
<comment type="caution">
    <text evidence="1">The sequence shown here is derived from an EMBL/GenBank/DDBJ whole genome shotgun (WGS) entry which is preliminary data.</text>
</comment>
<accession>A0ACC3BH27</accession>